<name>A0ABQ2CXZ3_9DEIO</name>
<dbReference type="EMBL" id="BMOD01000003">
    <property type="protein sequence ID" value="GGJ27746.1"/>
    <property type="molecule type" value="Genomic_DNA"/>
</dbReference>
<dbReference type="InterPro" id="IPR019060">
    <property type="entry name" value="DUF2382"/>
</dbReference>
<evidence type="ECO:0000256" key="1">
    <source>
        <dbReference type="SAM" id="MobiDB-lite"/>
    </source>
</evidence>
<reference evidence="4" key="1">
    <citation type="journal article" date="2019" name="Int. J. Syst. Evol. Microbiol.">
        <title>The Global Catalogue of Microorganisms (GCM) 10K type strain sequencing project: providing services to taxonomists for standard genome sequencing and annotation.</title>
        <authorList>
            <consortium name="The Broad Institute Genomics Platform"/>
            <consortium name="The Broad Institute Genome Sequencing Center for Infectious Disease"/>
            <person name="Wu L."/>
            <person name="Ma J."/>
        </authorList>
    </citation>
    <scope>NUCLEOTIDE SEQUENCE [LARGE SCALE GENOMIC DNA]</scope>
    <source>
        <strain evidence="4">JCM 14370</strain>
    </source>
</reference>
<sequence length="204" mass="22693">MSDHKPSDLQPADLSQTSLSATDETLIVTPSLRQTASQQEGMAQTGSFHSTLEHTQQTRTADLQQDPDKILVGTLELREEVPEVQILREKLGAISVRRERRVREETITVDLVTEVLVIETTAGTPSVTLLGVELPVGEALELEIYREDAEISKKVVRSEHIKVFKDRVTETISIPTVLAREELVVDEHPAAETTLPDQTHRDNS</sequence>
<evidence type="ECO:0000313" key="4">
    <source>
        <dbReference type="Proteomes" id="UP000632222"/>
    </source>
</evidence>
<evidence type="ECO:0000259" key="2">
    <source>
        <dbReference type="Pfam" id="PF09557"/>
    </source>
</evidence>
<protein>
    <recommendedName>
        <fullName evidence="2">DUF2382 domain-containing protein</fullName>
    </recommendedName>
</protein>
<dbReference type="Proteomes" id="UP000632222">
    <property type="component" value="Unassembled WGS sequence"/>
</dbReference>
<accession>A0ABQ2CXZ3</accession>
<gene>
    <name evidence="3" type="ORF">GCM10008938_12260</name>
</gene>
<dbReference type="RefSeq" id="WP_189001424.1">
    <property type="nucleotide sequence ID" value="NZ_BMOD01000003.1"/>
</dbReference>
<dbReference type="Pfam" id="PF09557">
    <property type="entry name" value="DUF2382"/>
    <property type="match status" value="1"/>
</dbReference>
<organism evidence="3 4">
    <name type="scientific">Deinococcus roseus</name>
    <dbReference type="NCBI Taxonomy" id="392414"/>
    <lineage>
        <taxon>Bacteria</taxon>
        <taxon>Thermotogati</taxon>
        <taxon>Deinococcota</taxon>
        <taxon>Deinococci</taxon>
        <taxon>Deinococcales</taxon>
        <taxon>Deinococcaceae</taxon>
        <taxon>Deinococcus</taxon>
    </lineage>
</organism>
<feature type="region of interest" description="Disordered" evidence="1">
    <location>
        <begin position="1"/>
        <end position="25"/>
    </location>
</feature>
<evidence type="ECO:0000313" key="3">
    <source>
        <dbReference type="EMBL" id="GGJ27746.1"/>
    </source>
</evidence>
<proteinExistence type="predicted"/>
<comment type="caution">
    <text evidence="3">The sequence shown here is derived from an EMBL/GenBank/DDBJ whole genome shotgun (WGS) entry which is preliminary data.</text>
</comment>
<keyword evidence="4" id="KW-1185">Reference proteome</keyword>
<feature type="compositionally biased region" description="Polar residues" evidence="1">
    <location>
        <begin position="13"/>
        <end position="23"/>
    </location>
</feature>
<feature type="domain" description="DUF2382" evidence="2">
    <location>
        <begin position="75"/>
        <end position="185"/>
    </location>
</feature>